<dbReference type="InterPro" id="IPR048631">
    <property type="entry name" value="SecD_1st"/>
</dbReference>
<comment type="function">
    <text evidence="9">Part of the Sec protein translocase complex. Interacts with the SecYEG preprotein conducting channel. SecDF uses the proton motive force (PMF) to complete protein translocation after the ATP-dependent function of SecA.</text>
</comment>
<comment type="subunit">
    <text evidence="10">Forms a complex with SecD. Part of the essential Sec protein translocation apparatus which comprises SecA, SecYEG and auxiliary proteins SecDF. Other proteins may also be involved.</text>
</comment>
<feature type="transmembrane region" description="Helical" evidence="9">
    <location>
        <begin position="669"/>
        <end position="688"/>
    </location>
</feature>
<feature type="transmembrane region" description="Helical" evidence="9">
    <location>
        <begin position="512"/>
        <end position="531"/>
    </location>
</feature>
<dbReference type="OrthoDB" id="9805019at2"/>
<dbReference type="HAMAP" id="MF_01463_B">
    <property type="entry name" value="SecD_B"/>
    <property type="match status" value="1"/>
</dbReference>
<dbReference type="InterPro" id="IPR054384">
    <property type="entry name" value="SecDF_P1_head"/>
</dbReference>
<feature type="domain" description="Membrane transport protein MMPL" evidence="12">
    <location>
        <begin position="483"/>
        <end position="624"/>
    </location>
</feature>
<dbReference type="InterPro" id="IPR022645">
    <property type="entry name" value="SecD/SecF_bac"/>
</dbReference>
<comment type="similarity">
    <text evidence="9">Belongs to the SecD/SecF family. SecD subfamily.</text>
</comment>
<dbReference type="Pfam" id="PF07549">
    <property type="entry name" value="Sec_GG"/>
    <property type="match status" value="1"/>
</dbReference>
<dbReference type="SUPFAM" id="SSF82866">
    <property type="entry name" value="Multidrug efflux transporter AcrB transmembrane domain"/>
    <property type="match status" value="2"/>
</dbReference>
<protein>
    <recommendedName>
        <fullName evidence="9 10">Multifunctional fusion protein</fullName>
    </recommendedName>
    <domain>
        <recommendedName>
            <fullName evidence="9">Protein translocase subunit SecD</fullName>
        </recommendedName>
    </domain>
    <domain>
        <recommendedName>
            <fullName evidence="10">Protein-export membrane protein SecF</fullName>
        </recommendedName>
    </domain>
</protein>
<comment type="caution">
    <text evidence="9">Lacks conserved residue(s) required for the propagation of feature annotation.</text>
</comment>
<evidence type="ECO:0000259" key="14">
    <source>
        <dbReference type="Pfam" id="PF22599"/>
    </source>
</evidence>
<feature type="transmembrane region" description="Helical" evidence="9">
    <location>
        <begin position="938"/>
        <end position="962"/>
    </location>
</feature>
<dbReference type="PANTHER" id="PTHR30081:SF1">
    <property type="entry name" value="PROTEIN TRANSLOCASE SUBUNIT SECD"/>
    <property type="match status" value="1"/>
</dbReference>
<dbReference type="KEGG" id="pah:Poras_0389"/>
<organism evidence="15 16">
    <name type="scientific">Porphyromonas asaccharolytica (strain ATCC 25260 / DSM 20707 / BCRC 10618 / CCUG 7834 / JCM 6326 / LMG 13178 / VPI 4198 / B440)</name>
    <name type="common">Bacteroides asaccharolyticus</name>
    <dbReference type="NCBI Taxonomy" id="879243"/>
    <lineage>
        <taxon>Bacteria</taxon>
        <taxon>Pseudomonadati</taxon>
        <taxon>Bacteroidota</taxon>
        <taxon>Bacteroidia</taxon>
        <taxon>Bacteroidales</taxon>
        <taxon>Porphyromonadaceae</taxon>
        <taxon>Porphyromonas</taxon>
    </lineage>
</organism>
<dbReference type="PRINTS" id="PR01755">
    <property type="entry name" value="SECFTRNLCASE"/>
</dbReference>
<dbReference type="NCBIfam" id="TIGR01129">
    <property type="entry name" value="secD"/>
    <property type="match status" value="1"/>
</dbReference>
<dbReference type="HOGENOM" id="CLU_007894_3_0_10"/>
<keyword evidence="9" id="KW-0997">Cell inner membrane</keyword>
<evidence type="ECO:0000256" key="6">
    <source>
        <dbReference type="ARBA" id="ARBA00022989"/>
    </source>
</evidence>
<keyword evidence="6 9" id="KW-1133">Transmembrane helix</keyword>
<comment type="subcellular location">
    <subcellularLocation>
        <location evidence="9">Cell inner membrane</location>
        <topology evidence="9">Multi-pass membrane protein</topology>
    </subcellularLocation>
    <subcellularLocation>
        <location evidence="1">Cell membrane</location>
        <topology evidence="1">Multi-pass membrane protein</topology>
    </subcellularLocation>
</comment>
<feature type="transmembrane region" description="Helical" evidence="9">
    <location>
        <begin position="484"/>
        <end position="505"/>
    </location>
</feature>
<keyword evidence="16" id="KW-1185">Reference proteome</keyword>
<dbReference type="NCBIfam" id="TIGR00966">
    <property type="entry name" value="transloc_SecF"/>
    <property type="match status" value="1"/>
</dbReference>
<feature type="transmembrane region" description="Helical" evidence="9">
    <location>
        <begin position="798"/>
        <end position="819"/>
    </location>
</feature>
<dbReference type="GO" id="GO:0005886">
    <property type="term" value="C:plasma membrane"/>
    <property type="evidence" value="ECO:0007669"/>
    <property type="project" value="UniProtKB-SubCell"/>
</dbReference>
<keyword evidence="3 9" id="KW-1003">Cell membrane</keyword>
<keyword evidence="4 9" id="KW-0812">Transmembrane</keyword>
<dbReference type="InterPro" id="IPR022813">
    <property type="entry name" value="SecD/SecF_arch_bac"/>
</dbReference>
<dbReference type="Pfam" id="PF03176">
    <property type="entry name" value="MMPL"/>
    <property type="match status" value="1"/>
</dbReference>
<dbReference type="InterPro" id="IPR055344">
    <property type="entry name" value="SecD_SecF_C_bact"/>
</dbReference>
<evidence type="ECO:0000256" key="4">
    <source>
        <dbReference type="ARBA" id="ARBA00022692"/>
    </source>
</evidence>
<evidence type="ECO:0000256" key="8">
    <source>
        <dbReference type="ARBA" id="ARBA00023136"/>
    </source>
</evidence>
<feature type="domain" description="Protein export membrane protein SecD/SecF C-terminal" evidence="11">
    <location>
        <begin position="781"/>
        <end position="964"/>
    </location>
</feature>
<reference evidence="16" key="1">
    <citation type="submission" date="2011-04" db="EMBL/GenBank/DDBJ databases">
        <title>The complete genome of Porphyromonas asaccharolytica DSM 20707.</title>
        <authorList>
            <person name="Lucas S."/>
            <person name="Han J."/>
            <person name="Lapidus A."/>
            <person name="Bruce D."/>
            <person name="Goodwin L."/>
            <person name="Pitluck S."/>
            <person name="Peters L."/>
            <person name="Kyrpides N."/>
            <person name="Mavromatis K."/>
            <person name="Ivanova N."/>
            <person name="Ovchinnikova G."/>
            <person name="Pagani I."/>
            <person name="Lu M."/>
            <person name="Detter J.C."/>
            <person name="Tapia R."/>
            <person name="Han C."/>
            <person name="Land M."/>
            <person name="Hauser L."/>
            <person name="Markowitz V."/>
            <person name="Cheng J.-F."/>
            <person name="Hugenholtz P."/>
            <person name="Woyke T."/>
            <person name="Wu D."/>
            <person name="Gronow S."/>
            <person name="Wellnitz S."/>
            <person name="Brambilla E."/>
            <person name="Klenk H.-P."/>
            <person name="Eisen J.A."/>
        </authorList>
    </citation>
    <scope>NUCLEOTIDE SEQUENCE [LARGE SCALE GENOMIC DNA]</scope>
    <source>
        <strain evidence="16">ATCC 25260 / DSM 20707 / VPI 4198</strain>
    </source>
</reference>
<accession>F4KMU2</accession>
<dbReference type="Pfam" id="PF02355">
    <property type="entry name" value="SecD_SecF_C"/>
    <property type="match status" value="1"/>
</dbReference>
<feature type="domain" description="SecDF P1 head subdomain" evidence="14">
    <location>
        <begin position="366"/>
        <end position="460"/>
    </location>
</feature>
<dbReference type="Proteomes" id="UP000006545">
    <property type="component" value="Chromosome"/>
</dbReference>
<comment type="similarity">
    <text evidence="10">Belongs to the SecD/SecF family. SecF subfamily.</text>
</comment>
<keyword evidence="7 9" id="KW-0811">Translocation</keyword>
<dbReference type="RefSeq" id="WP_013759963.1">
    <property type="nucleotide sequence ID" value="NC_015501.1"/>
</dbReference>
<evidence type="ECO:0000259" key="13">
    <source>
        <dbReference type="Pfam" id="PF21760"/>
    </source>
</evidence>
<dbReference type="Pfam" id="PF22599">
    <property type="entry name" value="SecDF_P1_head"/>
    <property type="match status" value="1"/>
</dbReference>
<evidence type="ECO:0000256" key="5">
    <source>
        <dbReference type="ARBA" id="ARBA00022927"/>
    </source>
</evidence>
<evidence type="ECO:0000256" key="2">
    <source>
        <dbReference type="ARBA" id="ARBA00022448"/>
    </source>
</evidence>
<dbReference type="eggNOG" id="COG0341">
    <property type="taxonomic scope" value="Bacteria"/>
</dbReference>
<dbReference type="STRING" id="879243.Poras_0389"/>
<evidence type="ECO:0000256" key="10">
    <source>
        <dbReference type="HAMAP-Rule" id="MF_01464"/>
    </source>
</evidence>
<feature type="transmembrane region" description="Helical" evidence="9">
    <location>
        <begin position="607"/>
        <end position="631"/>
    </location>
</feature>
<dbReference type="FunFam" id="1.20.1640.10:FF:000004">
    <property type="entry name" value="Protein translocase subunit SecD"/>
    <property type="match status" value="1"/>
</dbReference>
<dbReference type="GO" id="GO:0006605">
    <property type="term" value="P:protein targeting"/>
    <property type="evidence" value="ECO:0007669"/>
    <property type="project" value="UniProtKB-UniRule"/>
</dbReference>
<evidence type="ECO:0000256" key="9">
    <source>
        <dbReference type="HAMAP-Rule" id="MF_01463"/>
    </source>
</evidence>
<evidence type="ECO:0000256" key="3">
    <source>
        <dbReference type="ARBA" id="ARBA00022475"/>
    </source>
</evidence>
<dbReference type="InterPro" id="IPR005665">
    <property type="entry name" value="SecF_bac"/>
</dbReference>
<evidence type="ECO:0000259" key="11">
    <source>
        <dbReference type="Pfam" id="PF02355"/>
    </source>
</evidence>
<dbReference type="Gene3D" id="1.20.1640.10">
    <property type="entry name" value="Multidrug efflux transporter AcrB transmembrane domain"/>
    <property type="match status" value="2"/>
</dbReference>
<comment type="subunit">
    <text evidence="9">Forms a complex with SecF. Part of the essential Sec protein translocation apparatus which comprises SecA, SecYEG and auxiliary proteins SecDF. Other proteins may also be involved.</text>
</comment>
<evidence type="ECO:0000313" key="16">
    <source>
        <dbReference type="Proteomes" id="UP000006545"/>
    </source>
</evidence>
<keyword evidence="5 9" id="KW-0653">Protein transport</keyword>
<feature type="transmembrane region" description="Helical" evidence="9">
    <location>
        <begin position="7"/>
        <end position="24"/>
    </location>
</feature>
<evidence type="ECO:0000259" key="12">
    <source>
        <dbReference type="Pfam" id="PF03176"/>
    </source>
</evidence>
<name>F4KMU2_PORAD</name>
<keyword evidence="8 9" id="KW-0472">Membrane</keyword>
<dbReference type="Gene3D" id="3.30.1360.200">
    <property type="match status" value="1"/>
</dbReference>
<evidence type="ECO:0000313" key="15">
    <source>
        <dbReference type="EMBL" id="AEE12343.1"/>
    </source>
</evidence>
<dbReference type="NCBIfam" id="TIGR00916">
    <property type="entry name" value="2A0604s01"/>
    <property type="match status" value="1"/>
</dbReference>
<dbReference type="GO" id="GO:0065002">
    <property type="term" value="P:intracellular protein transmembrane transport"/>
    <property type="evidence" value="ECO:0007669"/>
    <property type="project" value="UniProtKB-UniRule"/>
</dbReference>
<feature type="transmembrane region" description="Helical" evidence="9">
    <location>
        <begin position="862"/>
        <end position="881"/>
    </location>
</feature>
<dbReference type="Gene3D" id="3.30.70.3220">
    <property type="match status" value="1"/>
</dbReference>
<proteinExistence type="inferred from homology"/>
<dbReference type="InterPro" id="IPR048634">
    <property type="entry name" value="SecD_SecF_C"/>
</dbReference>
<dbReference type="NCBIfam" id="NF009585">
    <property type="entry name" value="PRK13024.1-5"/>
    <property type="match status" value="1"/>
</dbReference>
<dbReference type="Pfam" id="PF21760">
    <property type="entry name" value="SecD_1st"/>
    <property type="match status" value="1"/>
</dbReference>
<dbReference type="HAMAP" id="MF_01464_B">
    <property type="entry name" value="SecF_B"/>
    <property type="match status" value="1"/>
</dbReference>
<dbReference type="EMBL" id="CP002689">
    <property type="protein sequence ID" value="AEE12343.1"/>
    <property type="molecule type" value="Genomic_DNA"/>
</dbReference>
<dbReference type="eggNOG" id="COG0342">
    <property type="taxonomic scope" value="Bacteria"/>
</dbReference>
<feature type="domain" description="Protein translocase subunit SecDF P1" evidence="13">
    <location>
        <begin position="171"/>
        <end position="228"/>
    </location>
</feature>
<dbReference type="GO" id="GO:0015450">
    <property type="term" value="F:protein-transporting ATPase activity"/>
    <property type="evidence" value="ECO:0007669"/>
    <property type="project" value="InterPro"/>
</dbReference>
<feature type="transmembrane region" description="Helical" evidence="9">
    <location>
        <begin position="826"/>
        <end position="850"/>
    </location>
</feature>
<feature type="transmembrane region" description="Helical" evidence="9">
    <location>
        <begin position="914"/>
        <end position="932"/>
    </location>
</feature>
<dbReference type="AlphaFoldDB" id="F4KMU2"/>
<dbReference type="PANTHER" id="PTHR30081">
    <property type="entry name" value="PROTEIN-EXPORT MEMBRANE PROTEIN SEC"/>
    <property type="match status" value="1"/>
</dbReference>
<dbReference type="InterPro" id="IPR004869">
    <property type="entry name" value="MMPL_dom"/>
</dbReference>
<evidence type="ECO:0000256" key="1">
    <source>
        <dbReference type="ARBA" id="ARBA00004651"/>
    </source>
</evidence>
<gene>
    <name evidence="10" type="primary">secF</name>
    <name evidence="9" type="synonym">secD</name>
    <name evidence="15" type="ordered locus">Poras_0389</name>
</gene>
<dbReference type="GO" id="GO:0043952">
    <property type="term" value="P:protein transport by the Sec complex"/>
    <property type="evidence" value="ECO:0007669"/>
    <property type="project" value="UniProtKB-UniRule"/>
</dbReference>
<feature type="transmembrane region" description="Helical" evidence="9">
    <location>
        <begin position="576"/>
        <end position="601"/>
    </location>
</feature>
<feature type="transmembrane region" description="Helical" evidence="9">
    <location>
        <begin position="537"/>
        <end position="555"/>
    </location>
</feature>
<sequence length="976" mass="106771">MQNKGFVILFASLLTIICAFYISFTPVVRHYDQKALAMTAAGEDGKAYLDSMANEKVWFGYTLKKARNQQIGLGLDLKGGMNVVLKVNGRDLLRNLSGHNQSPAFIEAIDKAAKEGSNDFVGTFVKAYKELEPSGSLAVIFSNGPLRDVISPKSSDQEVIEVLQEKYSSAIDAAINVLKTRIDRFGVVAPNVQRIEGQGRILVELPGVTEPQRVRELLQRSANLQFWRTYTYDEIASDLIDANNRLTAMANGNDLMPADTAATAADSTATVADSTAVQKPATTGVEDVLFSKLNMTNRGTVVGYARRADLDKIDEMLEEAQKQKIIREDLMLLWGNSPIKNPQTGKETDIYELYAIRGNRNALPDLGGEVVTTARSEVRNDLGQNRPVVTMTMNDEGARKWARLTGDNIGRNIAIVLDGVVYSAPNVNSEITGGRSEISGAFTVDETTDLANVLNSGRMEASVEIEQESVVGPTLGSESIQAGIISFIIAIILLMIYMCLAYGLIPGLIADGALILNSFFTLGVLASFHSVLTLSGIAGLVLTLGMAVDANILIFERIKEELRAGKSMTRAIQDGYGNAFSAIFDSNLTTVITGGVLYAFGTGPIRGFATTLIIGVIASFITAVFLTRIVVEALDKKGRMDKVTYTTFLTRNLLNNPTYKILENRNKGFIIFGSILVLGLIGSFVWGLNRGIEFSGGRNYIVAFEQPVSSAEVREALMQPLDEHVLVTSIGTEGNQVRISTNYGIGMTQESEDEELLVMGKVFEGVQKFLPQGTTQQQFVDNYVVSSQRVSPSMSKDISRQAVIAVVLSLIFMGLYILLRFRNWAFSLGAFASVATTTLLIVASYILLWQIMPFTMELDQNFIAALLAIIGYSINDVVVVFDRVRETLHNYPNRDEKLVMNEALNSTLARTVQTSFSTFLVVFIIFILGGASMRSFTFALLIGIVYGIFCTLFVASPIAYLVRNKQQQRKLAAAKK</sequence>
<dbReference type="InterPro" id="IPR022646">
    <property type="entry name" value="SecD/SecF_CS"/>
</dbReference>
<evidence type="ECO:0000256" key="7">
    <source>
        <dbReference type="ARBA" id="ARBA00023010"/>
    </source>
</evidence>
<keyword evidence="2 9" id="KW-0813">Transport</keyword>
<dbReference type="InterPro" id="IPR005791">
    <property type="entry name" value="SecD"/>
</dbReference>